<dbReference type="EMBL" id="JACGWV010000003">
    <property type="protein sequence ID" value="MBA8811665.1"/>
    <property type="molecule type" value="Genomic_DNA"/>
</dbReference>
<dbReference type="Pfam" id="PF00296">
    <property type="entry name" value="Bac_luciferase"/>
    <property type="match status" value="1"/>
</dbReference>
<accession>A0A7W3PGW7</accession>
<keyword evidence="3" id="KW-1185">Reference proteome</keyword>
<name>A0A7W3PGW7_9MICO</name>
<sequence length="266" mass="27541">MTSTTPRRFRFGLTTTHAAAPSAVRESARRLEGEGWATLLMREHAGPSSIFAPLVSAASVTSDLRVGTLAANDSVPDPVLLAHEAAAVNLLVDGRLELGLGAARRTDTTRMRSTWAEGAHVPLLLTDHDDDALALAAQEADIVALNGLTATGSDVVPDGAGFDAVAARVRLLEAHAGERFSRLELGALTLVASVGGDADRAVLPVASALGLAPDVVRDSPLALVGSASEVIDKLVATRERLGISYVMVRDTAMDEMGPVVAKLAGT</sequence>
<dbReference type="GO" id="GO:0004497">
    <property type="term" value="F:monooxygenase activity"/>
    <property type="evidence" value="ECO:0007669"/>
    <property type="project" value="UniProtKB-KW"/>
</dbReference>
<keyword evidence="2" id="KW-0503">Monooxygenase</keyword>
<organism evidence="2 3">
    <name type="scientific">Promicromonospora sukumoe</name>
    <dbReference type="NCBI Taxonomy" id="88382"/>
    <lineage>
        <taxon>Bacteria</taxon>
        <taxon>Bacillati</taxon>
        <taxon>Actinomycetota</taxon>
        <taxon>Actinomycetes</taxon>
        <taxon>Micrococcales</taxon>
        <taxon>Promicromonosporaceae</taxon>
        <taxon>Promicromonospora</taxon>
    </lineage>
</organism>
<dbReference type="Gene3D" id="3.20.20.30">
    <property type="entry name" value="Luciferase-like domain"/>
    <property type="match status" value="2"/>
</dbReference>
<keyword evidence="2" id="KW-0560">Oxidoreductase</keyword>
<feature type="domain" description="Luciferase-like" evidence="1">
    <location>
        <begin position="13"/>
        <end position="110"/>
    </location>
</feature>
<dbReference type="Proteomes" id="UP000540568">
    <property type="component" value="Unassembled WGS sequence"/>
</dbReference>
<dbReference type="InterPro" id="IPR036661">
    <property type="entry name" value="Luciferase-like_sf"/>
</dbReference>
<dbReference type="RefSeq" id="WP_182620751.1">
    <property type="nucleotide sequence ID" value="NZ_BAAATF010000001.1"/>
</dbReference>
<comment type="caution">
    <text evidence="2">The sequence shown here is derived from an EMBL/GenBank/DDBJ whole genome shotgun (WGS) entry which is preliminary data.</text>
</comment>
<protein>
    <submittedName>
        <fullName evidence="2">Alkanesulfonate monooxygenase SsuD/methylene tetrahydromethanopterin reductase-like flavin-dependent oxidoreductase (Luciferase family)</fullName>
    </submittedName>
</protein>
<proteinExistence type="predicted"/>
<dbReference type="GO" id="GO:0016705">
    <property type="term" value="F:oxidoreductase activity, acting on paired donors, with incorporation or reduction of molecular oxygen"/>
    <property type="evidence" value="ECO:0007669"/>
    <property type="project" value="InterPro"/>
</dbReference>
<dbReference type="AlphaFoldDB" id="A0A7W3PGW7"/>
<evidence type="ECO:0000259" key="1">
    <source>
        <dbReference type="Pfam" id="PF00296"/>
    </source>
</evidence>
<gene>
    <name evidence="2" type="ORF">FHX71_005672</name>
</gene>
<dbReference type="InterPro" id="IPR011251">
    <property type="entry name" value="Luciferase-like_dom"/>
</dbReference>
<dbReference type="SUPFAM" id="SSF51679">
    <property type="entry name" value="Bacterial luciferase-like"/>
    <property type="match status" value="1"/>
</dbReference>
<reference evidence="2 3" key="1">
    <citation type="submission" date="2020-07" db="EMBL/GenBank/DDBJ databases">
        <title>Sequencing the genomes of 1000 actinobacteria strains.</title>
        <authorList>
            <person name="Klenk H.-P."/>
        </authorList>
    </citation>
    <scope>NUCLEOTIDE SEQUENCE [LARGE SCALE GENOMIC DNA]</scope>
    <source>
        <strain evidence="2 3">DSM 44121</strain>
    </source>
</reference>
<evidence type="ECO:0000313" key="3">
    <source>
        <dbReference type="Proteomes" id="UP000540568"/>
    </source>
</evidence>
<evidence type="ECO:0000313" key="2">
    <source>
        <dbReference type="EMBL" id="MBA8811665.1"/>
    </source>
</evidence>